<feature type="chain" id="PRO_5012571225" evidence="5">
    <location>
        <begin position="21"/>
        <end position="435"/>
    </location>
</feature>
<evidence type="ECO:0000256" key="5">
    <source>
        <dbReference type="SAM" id="SignalP"/>
    </source>
</evidence>
<proteinExistence type="predicted"/>
<evidence type="ECO:0000313" key="8">
    <source>
        <dbReference type="EMBL" id="OMP04571.1"/>
    </source>
</evidence>
<keyword evidence="2 5" id="KW-0732">Signal</keyword>
<dbReference type="SUPFAM" id="SSF51110">
    <property type="entry name" value="alpha-D-mannose-specific plant lectins"/>
    <property type="match status" value="1"/>
</dbReference>
<reference evidence="9" key="1">
    <citation type="submission" date="2013-09" db="EMBL/GenBank/DDBJ databases">
        <title>Corchorus olitorius genome sequencing.</title>
        <authorList>
            <person name="Alam M."/>
            <person name="Haque M.S."/>
            <person name="Islam M.S."/>
            <person name="Emdad E.M."/>
            <person name="Islam M.M."/>
            <person name="Ahmed B."/>
            <person name="Halim A."/>
            <person name="Hossen Q.M.M."/>
            <person name="Hossain M.Z."/>
            <person name="Ahmed R."/>
            <person name="Khan M.M."/>
            <person name="Islam R."/>
            <person name="Rashid M.M."/>
            <person name="Khan S.A."/>
            <person name="Rahman M.S."/>
            <person name="Alam M."/>
            <person name="Yahiya A.S."/>
            <person name="Khan M.S."/>
            <person name="Azam M.S."/>
            <person name="Haque T."/>
            <person name="Lashkar M.Z.H."/>
            <person name="Akhand A.I."/>
            <person name="Morshed G."/>
            <person name="Roy S."/>
            <person name="Uddin K.S."/>
            <person name="Rabeya T."/>
            <person name="Hossain A.S."/>
            <person name="Chowdhury A."/>
            <person name="Snigdha A.R."/>
            <person name="Mortoza M.S."/>
            <person name="Matin S.A."/>
            <person name="Hoque S.M.E."/>
            <person name="Islam M.K."/>
            <person name="Roy D.K."/>
            <person name="Haider R."/>
            <person name="Moosa M.M."/>
            <person name="Elias S.M."/>
            <person name="Hasan A.M."/>
            <person name="Jahan S."/>
            <person name="Shafiuddin M."/>
            <person name="Mahmood N."/>
            <person name="Shommy N.S."/>
        </authorList>
    </citation>
    <scope>NUCLEOTIDE SEQUENCE [LARGE SCALE GENOMIC DNA]</scope>
    <source>
        <strain evidence="9">cv. O-4</strain>
    </source>
</reference>
<evidence type="ECO:0000256" key="3">
    <source>
        <dbReference type="ARBA" id="ARBA00023157"/>
    </source>
</evidence>
<keyword evidence="9" id="KW-1185">Reference proteome</keyword>
<gene>
    <name evidence="8" type="ORF">COLO4_09517</name>
</gene>
<evidence type="ECO:0000259" key="6">
    <source>
        <dbReference type="PROSITE" id="PS50927"/>
    </source>
</evidence>
<dbReference type="OrthoDB" id="1002049at2759"/>
<dbReference type="InterPro" id="IPR000858">
    <property type="entry name" value="S_locus_glycoprot_dom"/>
</dbReference>
<dbReference type="CDD" id="cd01098">
    <property type="entry name" value="PAN_AP_plant"/>
    <property type="match status" value="1"/>
</dbReference>
<dbReference type="SMART" id="SM00108">
    <property type="entry name" value="B_lectin"/>
    <property type="match status" value="1"/>
</dbReference>
<protein>
    <submittedName>
        <fullName evidence="8">S-locus glycoprotein</fullName>
    </submittedName>
</protein>
<dbReference type="CDD" id="cd00028">
    <property type="entry name" value="B_lectin"/>
    <property type="match status" value="1"/>
</dbReference>
<evidence type="ECO:0000313" key="9">
    <source>
        <dbReference type="Proteomes" id="UP000187203"/>
    </source>
</evidence>
<dbReference type="Gene3D" id="2.90.10.10">
    <property type="entry name" value="Bulb-type lectin domain"/>
    <property type="match status" value="1"/>
</dbReference>
<feature type="signal peptide" evidence="5">
    <location>
        <begin position="1"/>
        <end position="20"/>
    </location>
</feature>
<comment type="caution">
    <text evidence="8">The sequence shown here is derived from an EMBL/GenBank/DDBJ whole genome shotgun (WGS) entry which is preliminary data.</text>
</comment>
<dbReference type="Pfam" id="PF01453">
    <property type="entry name" value="B_lectin"/>
    <property type="match status" value="1"/>
</dbReference>
<dbReference type="PROSITE" id="PS50927">
    <property type="entry name" value="BULB_LECTIN"/>
    <property type="match status" value="1"/>
</dbReference>
<dbReference type="Gene3D" id="3.50.4.10">
    <property type="entry name" value="Hepatocyte Growth Factor"/>
    <property type="match status" value="1"/>
</dbReference>
<dbReference type="PIRSF" id="PIRSF002686">
    <property type="entry name" value="SLG"/>
    <property type="match status" value="1"/>
</dbReference>
<dbReference type="PANTHER" id="PTHR32444">
    <property type="entry name" value="BULB-TYPE LECTIN DOMAIN-CONTAINING PROTEIN"/>
    <property type="match status" value="1"/>
</dbReference>
<name>A0A1R3KBV2_9ROSI</name>
<dbReference type="STRING" id="93759.A0A1R3KBV2"/>
<dbReference type="SMART" id="SM00473">
    <property type="entry name" value="PAN_AP"/>
    <property type="match status" value="1"/>
</dbReference>
<evidence type="ECO:0000259" key="7">
    <source>
        <dbReference type="PROSITE" id="PS50948"/>
    </source>
</evidence>
<dbReference type="Pfam" id="PF00954">
    <property type="entry name" value="S_locus_glycop"/>
    <property type="match status" value="1"/>
</dbReference>
<dbReference type="Proteomes" id="UP000187203">
    <property type="component" value="Unassembled WGS sequence"/>
</dbReference>
<dbReference type="PROSITE" id="PS50948">
    <property type="entry name" value="PAN"/>
    <property type="match status" value="1"/>
</dbReference>
<dbReference type="InterPro" id="IPR001480">
    <property type="entry name" value="Bulb-type_lectin_dom"/>
</dbReference>
<dbReference type="InterPro" id="IPR003609">
    <property type="entry name" value="Pan_app"/>
</dbReference>
<accession>A0A1R3KBV2</accession>
<evidence type="ECO:0000256" key="2">
    <source>
        <dbReference type="ARBA" id="ARBA00022729"/>
    </source>
</evidence>
<dbReference type="FunFam" id="2.90.10.10:FF:000001">
    <property type="entry name" value="G-type lectin S-receptor-like serine/threonine-protein kinase"/>
    <property type="match status" value="1"/>
</dbReference>
<feature type="domain" description="Bulb-type lectin" evidence="6">
    <location>
        <begin position="21"/>
        <end position="143"/>
    </location>
</feature>
<keyword evidence="4" id="KW-0325">Glycoprotein</keyword>
<organism evidence="8 9">
    <name type="scientific">Corchorus olitorius</name>
    <dbReference type="NCBI Taxonomy" id="93759"/>
    <lineage>
        <taxon>Eukaryota</taxon>
        <taxon>Viridiplantae</taxon>
        <taxon>Streptophyta</taxon>
        <taxon>Embryophyta</taxon>
        <taxon>Tracheophyta</taxon>
        <taxon>Spermatophyta</taxon>
        <taxon>Magnoliopsida</taxon>
        <taxon>eudicotyledons</taxon>
        <taxon>Gunneridae</taxon>
        <taxon>Pentapetalae</taxon>
        <taxon>rosids</taxon>
        <taxon>malvids</taxon>
        <taxon>Malvales</taxon>
        <taxon>Malvaceae</taxon>
        <taxon>Grewioideae</taxon>
        <taxon>Apeibeae</taxon>
        <taxon>Corchorus</taxon>
    </lineage>
</organism>
<comment type="function">
    <text evidence="1">Involved in sporophytic self-incompatibility system (the inability of flowering plants to achieve self-fertilization).</text>
</comment>
<keyword evidence="3" id="KW-1015">Disulfide bond</keyword>
<dbReference type="InterPro" id="IPR036426">
    <property type="entry name" value="Bulb-type_lectin_dom_sf"/>
</dbReference>
<feature type="domain" description="Apple" evidence="7">
    <location>
        <begin position="335"/>
        <end position="417"/>
    </location>
</feature>
<dbReference type="AlphaFoldDB" id="A0A1R3KBV2"/>
<dbReference type="InterPro" id="IPR035446">
    <property type="entry name" value="SLSG/EP1"/>
</dbReference>
<evidence type="ECO:0000256" key="1">
    <source>
        <dbReference type="ARBA" id="ARBA00003061"/>
    </source>
</evidence>
<dbReference type="EMBL" id="AWUE01014242">
    <property type="protein sequence ID" value="OMP04571.1"/>
    <property type="molecule type" value="Genomic_DNA"/>
</dbReference>
<sequence length="435" mass="48934">MDILSLTSFLIIIFSKVSNALDMISPSDSLADGMTLVSSDESFELGFFTPGSSKNKYLGIWYKNIPIQTVVWVANRMNPINDSTGLLKIETTGRVVLQGQNRTIVWSTNSSTEGVGNPILKLLDSGNLVVKDGDSENYMWQSFDYPTDTMLPGMKMGWDLRINLSRRLVAWKNPDDPSPGDLTYGIELQGNPEFVIRKGSVKYYRSGLWNGDGFSGSPVYRSNPVFTYDFVWNEEQVYYIYLLKDKSVRSRVVLDQTKGERRRYTWNPETQTWNLLSAFPNDYCDRYGVCGANGGCDSSKFPVCQCLKAFKPKSPERWNSSNWSQGCIHSKPLNCQHGDGFIKIQGVKTPDATHSWVNKSMDLKECRARCLQNCSCMAYTSLYITAGTDSGCAMWFGNLMDVKQHQSNGQDLYIRVSASELGMETMEKRKAVGSC</sequence>
<dbReference type="PANTHER" id="PTHR32444:SF234">
    <property type="entry name" value="RECEPTOR-LIKE SERINE_THREONINE-PROTEIN KINASE"/>
    <property type="match status" value="1"/>
</dbReference>
<evidence type="ECO:0000256" key="4">
    <source>
        <dbReference type="ARBA" id="ARBA00023180"/>
    </source>
</evidence>
<dbReference type="Pfam" id="PF08276">
    <property type="entry name" value="PAN_2"/>
    <property type="match status" value="1"/>
</dbReference>
<dbReference type="GO" id="GO:0048544">
    <property type="term" value="P:recognition of pollen"/>
    <property type="evidence" value="ECO:0007669"/>
    <property type="project" value="InterPro"/>
</dbReference>